<evidence type="ECO:0000256" key="7">
    <source>
        <dbReference type="HAMAP-Rule" id="MF_00038"/>
    </source>
</evidence>
<comment type="similarity">
    <text evidence="2 7">Belongs to the glycosyltransferase 4 family. MraY subfamily.</text>
</comment>
<dbReference type="InterPro" id="IPR018480">
    <property type="entry name" value="PNAcMuramoyl-5peptid_Trfase_CS"/>
</dbReference>
<sequence length="321" mass="35880">MLDVIDQIIPSLIAFILVAVLSPFFIALLRKLKLLQPIRKELPANHQLKKGTPLMFGIILLTGLIVSILFSPTPIMYFLAVTYILFGFIGFLDDFWKASRQDPLGVSSRTKLILQFLFTGTLLFYVVKELGIDTMVRITGNVSFDLPMAVYIVVIALFVVGSANAINFTDGLDGLLGVVAIPTYFFFFVISDTPEVKLYSLVMIGCLLGFLIYNLFPAKAFMGDTGSLAIGGSLSFLAVIEKVEILIPLLFIIYFAEQLSVILQVASFKKTGKRIFRMTPIHFHYGLKYGWSENTIVTVFGFVSWVCTFICLAYWKFVLHG</sequence>
<comment type="function">
    <text evidence="7">Catalyzes the initial step of the lipid cycle reactions in the biosynthesis of the cell wall peptidoglycan: transfers peptidoglycan precursor phospho-MurNAc-pentapeptide from UDP-MurNAc-pentapeptide onto the lipid carrier undecaprenyl phosphate, yielding undecaprenyl-pyrophosphoryl-MurNAc-pentapeptide, known as lipid I.</text>
</comment>
<dbReference type="PANTHER" id="PTHR22926:SF5">
    <property type="entry name" value="PHOSPHO-N-ACETYLMURAMOYL-PENTAPEPTIDE-TRANSFERASE HOMOLOG"/>
    <property type="match status" value="1"/>
</dbReference>
<dbReference type="GO" id="GO:0051992">
    <property type="term" value="F:UDP-N-acetylmuramoyl-L-alanyl-D-glutamyl-meso-2,6-diaminopimelyl-D-alanyl-D-alanine:undecaprenyl-phosphate transferase activity"/>
    <property type="evidence" value="ECO:0007669"/>
    <property type="project" value="RHEA"/>
</dbReference>
<keyword evidence="7" id="KW-0132">Cell division</keyword>
<comment type="subcellular location">
    <subcellularLocation>
        <location evidence="7">Cell membrane</location>
        <topology evidence="7">Multi-pass membrane protein</topology>
    </subcellularLocation>
    <subcellularLocation>
        <location evidence="1">Membrane</location>
        <topology evidence="1">Multi-pass membrane protein</topology>
    </subcellularLocation>
</comment>
<protein>
    <recommendedName>
        <fullName evidence="7 8">Phospho-N-acetylmuramoyl-pentapeptide-transferase</fullName>
        <ecNumber evidence="7 8">2.7.8.13</ecNumber>
    </recommendedName>
    <alternativeName>
        <fullName evidence="7">UDP-MurNAc-pentapeptide phosphotransferase</fullName>
    </alternativeName>
</protein>
<dbReference type="CDD" id="cd06852">
    <property type="entry name" value="GT_MraY"/>
    <property type="match status" value="1"/>
</dbReference>
<dbReference type="PANTHER" id="PTHR22926">
    <property type="entry name" value="PHOSPHO-N-ACETYLMURAMOYL-PENTAPEPTIDE-TRANSFERASE"/>
    <property type="match status" value="1"/>
</dbReference>
<dbReference type="GO" id="GO:0005886">
    <property type="term" value="C:plasma membrane"/>
    <property type="evidence" value="ECO:0007669"/>
    <property type="project" value="UniProtKB-SubCell"/>
</dbReference>
<dbReference type="InterPro" id="IPR003524">
    <property type="entry name" value="PNAcMuramoyl-5peptid_Trfase"/>
</dbReference>
<dbReference type="GO" id="GO:0046872">
    <property type="term" value="F:metal ion binding"/>
    <property type="evidence" value="ECO:0007669"/>
    <property type="project" value="UniProtKB-KW"/>
</dbReference>
<feature type="transmembrane region" description="Helical" evidence="7">
    <location>
        <begin position="174"/>
        <end position="190"/>
    </location>
</feature>
<keyword evidence="7" id="KW-0573">Peptidoglycan synthesis</keyword>
<comment type="catalytic activity">
    <reaction evidence="7">
        <text>UDP-N-acetyl-alpha-D-muramoyl-L-alanyl-gamma-D-glutamyl-meso-2,6-diaminopimeloyl-D-alanyl-D-alanine + di-trans,octa-cis-undecaprenyl phosphate = di-trans,octa-cis-undecaprenyl diphospho-N-acetyl-alpha-D-muramoyl-L-alanyl-D-glutamyl-meso-2,6-diaminopimeloyl-D-alanyl-D-alanine + UMP</text>
        <dbReference type="Rhea" id="RHEA:28386"/>
        <dbReference type="ChEBI" id="CHEBI:57865"/>
        <dbReference type="ChEBI" id="CHEBI:60392"/>
        <dbReference type="ChEBI" id="CHEBI:61386"/>
        <dbReference type="ChEBI" id="CHEBI:61387"/>
        <dbReference type="EC" id="2.7.8.13"/>
    </reaction>
</comment>
<feature type="transmembrane region" description="Helical" evidence="7">
    <location>
        <begin position="51"/>
        <end position="69"/>
    </location>
</feature>
<dbReference type="PROSITE" id="PS01348">
    <property type="entry name" value="MRAY_2"/>
    <property type="match status" value="1"/>
</dbReference>
<dbReference type="UniPathway" id="UPA00219"/>
<keyword evidence="7" id="KW-0133">Cell shape</keyword>
<keyword evidence="3 7" id="KW-0808">Transferase</keyword>
<comment type="caution">
    <text evidence="10">The sequence shown here is derived from an EMBL/GenBank/DDBJ whole genome shotgun (WGS) entry which is preliminary data.</text>
</comment>
<keyword evidence="7 9" id="KW-0479">Metal-binding</keyword>
<evidence type="ECO:0000313" key="10">
    <source>
        <dbReference type="EMBL" id="OIU72827.1"/>
    </source>
</evidence>
<feature type="transmembrane region" description="Helical" evidence="7">
    <location>
        <begin position="112"/>
        <end position="128"/>
    </location>
</feature>
<feature type="transmembrane region" description="Helical" evidence="7">
    <location>
        <begin position="196"/>
        <end position="216"/>
    </location>
</feature>
<comment type="pathway">
    <text evidence="7">Cell wall biogenesis; peptidoglycan biosynthesis.</text>
</comment>
<dbReference type="GO" id="GO:0071555">
    <property type="term" value="P:cell wall organization"/>
    <property type="evidence" value="ECO:0007669"/>
    <property type="project" value="UniProtKB-KW"/>
</dbReference>
<reference evidence="10 11" key="1">
    <citation type="submission" date="2016-09" db="EMBL/GenBank/DDBJ databases">
        <title>Bacillus aquimaris SAMM genome sequence reveals colonization and biosurfactant production capacities.</title>
        <authorList>
            <person name="Waghmode S.R."/>
            <person name="Suryavanshi M.V."/>
        </authorList>
    </citation>
    <scope>NUCLEOTIDE SEQUENCE [LARGE SCALE GENOMIC DNA]</scope>
    <source>
        <strain evidence="10 11">SAMM</strain>
    </source>
</reference>
<evidence type="ECO:0000256" key="1">
    <source>
        <dbReference type="ARBA" id="ARBA00004141"/>
    </source>
</evidence>
<dbReference type="GO" id="GO:0009252">
    <property type="term" value="P:peptidoglycan biosynthetic process"/>
    <property type="evidence" value="ECO:0007669"/>
    <property type="project" value="UniProtKB-UniRule"/>
</dbReference>
<gene>
    <name evidence="7" type="primary">mraY</name>
    <name evidence="10" type="ORF">BHE18_02880</name>
</gene>
<dbReference type="GO" id="GO:0008360">
    <property type="term" value="P:regulation of cell shape"/>
    <property type="evidence" value="ECO:0007669"/>
    <property type="project" value="UniProtKB-KW"/>
</dbReference>
<dbReference type="EMBL" id="MINN01000070">
    <property type="protein sequence ID" value="OIU72827.1"/>
    <property type="molecule type" value="Genomic_DNA"/>
</dbReference>
<keyword evidence="7" id="KW-0131">Cell cycle</keyword>
<keyword evidence="11" id="KW-1185">Reference proteome</keyword>
<evidence type="ECO:0000256" key="8">
    <source>
        <dbReference type="NCBIfam" id="TIGR00445"/>
    </source>
</evidence>
<keyword evidence="7 9" id="KW-0460">Magnesium</keyword>
<evidence type="ECO:0000256" key="9">
    <source>
        <dbReference type="PIRSR" id="PIRSR600715-1"/>
    </source>
</evidence>
<keyword evidence="6 7" id="KW-0472">Membrane</keyword>
<feature type="binding site" evidence="9">
    <location>
        <position position="167"/>
    </location>
    <ligand>
        <name>Mg(2+)</name>
        <dbReference type="ChEBI" id="CHEBI:18420"/>
    </ligand>
</feature>
<accession>A0A1J6WXC6</accession>
<dbReference type="HAMAP" id="MF_00038">
    <property type="entry name" value="MraY"/>
    <property type="match status" value="1"/>
</dbReference>
<evidence type="ECO:0000256" key="2">
    <source>
        <dbReference type="ARBA" id="ARBA00005583"/>
    </source>
</evidence>
<keyword evidence="7" id="KW-1003">Cell membrane</keyword>
<dbReference type="AlphaFoldDB" id="A0A1J6WXC6"/>
<feature type="transmembrane region" description="Helical" evidence="7">
    <location>
        <begin position="75"/>
        <end position="92"/>
    </location>
</feature>
<dbReference type="EC" id="2.7.8.13" evidence="7 8"/>
<keyword evidence="5 7" id="KW-1133">Transmembrane helix</keyword>
<evidence type="ECO:0000256" key="5">
    <source>
        <dbReference type="ARBA" id="ARBA00022989"/>
    </source>
</evidence>
<evidence type="ECO:0000256" key="3">
    <source>
        <dbReference type="ARBA" id="ARBA00022679"/>
    </source>
</evidence>
<feature type="transmembrane region" description="Helical" evidence="7">
    <location>
        <begin position="12"/>
        <end position="30"/>
    </location>
</feature>
<dbReference type="Pfam" id="PF00953">
    <property type="entry name" value="Glycos_transf_4"/>
    <property type="match status" value="1"/>
</dbReference>
<feature type="binding site" evidence="9">
    <location>
        <position position="224"/>
    </location>
    <ligand>
        <name>Mg(2+)</name>
        <dbReference type="ChEBI" id="CHEBI:18420"/>
    </ligand>
</feature>
<keyword evidence="4 7" id="KW-0812">Transmembrane</keyword>
<evidence type="ECO:0000313" key="11">
    <source>
        <dbReference type="Proteomes" id="UP000182062"/>
    </source>
</evidence>
<dbReference type="NCBIfam" id="TIGR00445">
    <property type="entry name" value="mraY"/>
    <property type="match status" value="1"/>
</dbReference>
<feature type="transmembrane region" description="Helical" evidence="7">
    <location>
        <begin position="296"/>
        <end position="315"/>
    </location>
</feature>
<name>A0A1J6WXC6_9BACI</name>
<organism evidence="10 11">
    <name type="scientific">Rossellomorea aquimaris</name>
    <dbReference type="NCBI Taxonomy" id="189382"/>
    <lineage>
        <taxon>Bacteria</taxon>
        <taxon>Bacillati</taxon>
        <taxon>Bacillota</taxon>
        <taxon>Bacilli</taxon>
        <taxon>Bacillales</taxon>
        <taxon>Bacillaceae</taxon>
        <taxon>Rossellomorea</taxon>
    </lineage>
</organism>
<comment type="cofactor">
    <cofactor evidence="7 9">
        <name>Mg(2+)</name>
        <dbReference type="ChEBI" id="CHEBI:18420"/>
    </cofactor>
</comment>
<evidence type="ECO:0000256" key="6">
    <source>
        <dbReference type="ARBA" id="ARBA00023136"/>
    </source>
</evidence>
<keyword evidence="7" id="KW-0961">Cell wall biogenesis/degradation</keyword>
<proteinExistence type="inferred from homology"/>
<dbReference type="GO" id="GO:0051301">
    <property type="term" value="P:cell division"/>
    <property type="evidence" value="ECO:0007669"/>
    <property type="project" value="UniProtKB-KW"/>
</dbReference>
<evidence type="ECO:0000256" key="4">
    <source>
        <dbReference type="ARBA" id="ARBA00022692"/>
    </source>
</evidence>
<dbReference type="InterPro" id="IPR000715">
    <property type="entry name" value="Glycosyl_transferase_4"/>
</dbReference>
<dbReference type="GO" id="GO:0008963">
    <property type="term" value="F:phospho-N-acetylmuramoyl-pentapeptide-transferase activity"/>
    <property type="evidence" value="ECO:0007669"/>
    <property type="project" value="UniProtKB-UniRule"/>
</dbReference>
<dbReference type="Proteomes" id="UP000182062">
    <property type="component" value="Unassembled WGS sequence"/>
</dbReference>
<feature type="transmembrane region" description="Helical" evidence="7">
    <location>
        <begin position="246"/>
        <end position="268"/>
    </location>
</feature>
<feature type="transmembrane region" description="Helical" evidence="7">
    <location>
        <begin position="148"/>
        <end position="167"/>
    </location>
</feature>